<keyword evidence="8" id="KW-1185">Reference proteome</keyword>
<evidence type="ECO:0000256" key="2">
    <source>
        <dbReference type="ARBA" id="ARBA00022723"/>
    </source>
</evidence>
<dbReference type="PATRIC" id="fig|1328313.3.peg.52"/>
<evidence type="ECO:0000259" key="6">
    <source>
        <dbReference type="Pfam" id="PF00884"/>
    </source>
</evidence>
<evidence type="ECO:0000313" key="7">
    <source>
        <dbReference type="EMBL" id="EWH12107.1"/>
    </source>
</evidence>
<dbReference type="Gene3D" id="3.40.720.10">
    <property type="entry name" value="Alkaline Phosphatase, subunit A"/>
    <property type="match status" value="1"/>
</dbReference>
<keyword evidence="2" id="KW-0479">Metal-binding</keyword>
<dbReference type="EMBL" id="ARZY01000001">
    <property type="protein sequence ID" value="EWH12107.1"/>
    <property type="molecule type" value="Genomic_DNA"/>
</dbReference>
<dbReference type="AlphaFoldDB" id="W7QSW4"/>
<evidence type="ECO:0000256" key="1">
    <source>
        <dbReference type="ARBA" id="ARBA00008779"/>
    </source>
</evidence>
<feature type="chain" id="PRO_5004898449" evidence="5">
    <location>
        <begin position="22"/>
        <end position="500"/>
    </location>
</feature>
<organism evidence="7 8">
    <name type="scientific">Catenovulum agarivorans DS-2</name>
    <dbReference type="NCBI Taxonomy" id="1328313"/>
    <lineage>
        <taxon>Bacteria</taxon>
        <taxon>Pseudomonadati</taxon>
        <taxon>Pseudomonadota</taxon>
        <taxon>Gammaproteobacteria</taxon>
        <taxon>Alteromonadales</taxon>
        <taxon>Alteromonadaceae</taxon>
        <taxon>Catenovulum</taxon>
    </lineage>
</organism>
<dbReference type="Pfam" id="PF00884">
    <property type="entry name" value="Sulfatase"/>
    <property type="match status" value="1"/>
</dbReference>
<gene>
    <name evidence="7" type="ORF">DS2_00250</name>
</gene>
<dbReference type="PANTHER" id="PTHR42693:SF53">
    <property type="entry name" value="ENDO-4-O-SULFATASE"/>
    <property type="match status" value="1"/>
</dbReference>
<keyword evidence="3" id="KW-0378">Hydrolase</keyword>
<dbReference type="SUPFAM" id="SSF53649">
    <property type="entry name" value="Alkaline phosphatase-like"/>
    <property type="match status" value="1"/>
</dbReference>
<comment type="caution">
    <text evidence="7">The sequence shown here is derived from an EMBL/GenBank/DDBJ whole genome shotgun (WGS) entry which is preliminary data.</text>
</comment>
<feature type="domain" description="Sulfatase N-terminal" evidence="6">
    <location>
        <begin position="25"/>
        <end position="394"/>
    </location>
</feature>
<keyword evidence="4" id="KW-0106">Calcium</keyword>
<dbReference type="Gene3D" id="3.30.1120.10">
    <property type="match status" value="1"/>
</dbReference>
<evidence type="ECO:0000256" key="3">
    <source>
        <dbReference type="ARBA" id="ARBA00022801"/>
    </source>
</evidence>
<dbReference type="eggNOG" id="COG3119">
    <property type="taxonomic scope" value="Bacteria"/>
</dbReference>
<dbReference type="InterPro" id="IPR000917">
    <property type="entry name" value="Sulfatase_N"/>
</dbReference>
<accession>W7QSW4</accession>
<dbReference type="OrthoDB" id="9803751at2"/>
<dbReference type="CDD" id="cd16143">
    <property type="entry name" value="ARS_like"/>
    <property type="match status" value="1"/>
</dbReference>
<dbReference type="RefSeq" id="WP_035012566.1">
    <property type="nucleotide sequence ID" value="NZ_ARZY01000001.1"/>
</dbReference>
<dbReference type="InterPro" id="IPR024607">
    <property type="entry name" value="Sulfatase_CS"/>
</dbReference>
<dbReference type="Proteomes" id="UP000019276">
    <property type="component" value="Unassembled WGS sequence"/>
</dbReference>
<dbReference type="PROSITE" id="PS00149">
    <property type="entry name" value="SULFATASE_2"/>
    <property type="match status" value="1"/>
</dbReference>
<evidence type="ECO:0000256" key="4">
    <source>
        <dbReference type="ARBA" id="ARBA00022837"/>
    </source>
</evidence>
<dbReference type="GO" id="GO:0046872">
    <property type="term" value="F:metal ion binding"/>
    <property type="evidence" value="ECO:0007669"/>
    <property type="project" value="UniProtKB-KW"/>
</dbReference>
<dbReference type="PANTHER" id="PTHR42693">
    <property type="entry name" value="ARYLSULFATASE FAMILY MEMBER"/>
    <property type="match status" value="1"/>
</dbReference>
<evidence type="ECO:0000256" key="5">
    <source>
        <dbReference type="SAM" id="SignalP"/>
    </source>
</evidence>
<proteinExistence type="inferred from homology"/>
<reference evidence="7 8" key="1">
    <citation type="journal article" date="2014" name="Genome Announc.">
        <title>Draft Genome Sequence of the Agar-Degrading Bacterium Catenovulum sp. Strain DS-2, Isolated from Intestines of Haliotis diversicolor.</title>
        <authorList>
            <person name="Shan D."/>
            <person name="Li X."/>
            <person name="Gu Z."/>
            <person name="Wei G."/>
            <person name="Gao Z."/>
            <person name="Shao Z."/>
        </authorList>
    </citation>
    <scope>NUCLEOTIDE SEQUENCE [LARGE SCALE GENOMIC DNA]</scope>
    <source>
        <strain evidence="7 8">DS-2</strain>
    </source>
</reference>
<dbReference type="InterPro" id="IPR017850">
    <property type="entry name" value="Alkaline_phosphatase_core_sf"/>
</dbReference>
<feature type="signal peptide" evidence="5">
    <location>
        <begin position="1"/>
        <end position="21"/>
    </location>
</feature>
<name>W7QSW4_9ALTE</name>
<dbReference type="PROSITE" id="PS00523">
    <property type="entry name" value="SULFATASE_1"/>
    <property type="match status" value="1"/>
</dbReference>
<dbReference type="InterPro" id="IPR050738">
    <property type="entry name" value="Sulfatase"/>
</dbReference>
<sequence>MPIKFKLFILLFILSPLSIFAQTPPNVVIIMADDLGLADISHFRRSWYNLDVLVESPNIDDLASQGMSFTDAHSPTALCAPTRYAVMTGKNNYRAYAPWGVWNAYMPTAVTEQDATFGRIAKQAGYTTGFIGKWHLGGEFHLKNSDKTYRGLERDRRSTAADFRQWKKTPPSSFGFDYNFTLPTGVQGPLYVAFENDKWYPLSQSSKLDFIDQTNVADPVYISDKGPGMGDTGWNGEKMNMLLADKAVNFIQQNAGKSPFLLTYWSPAVHIPHMPEAEIDGVKIANTTPSKHLDMIKVLDIEVKRIVNALKATNQYDNTLIIFTSDNGGLPSPKAQKAGHFSNGPWRGHKNLSFEGGHRVPFIAVWPGKIKAGSSSDALINGTDIIATVAEVTGTQLQATQAQDSWNLLPVLTGESRNARTELLLQSGTQNHLIYRNKNWKLIIDTDNKLTHFDNIALFDLSADPYEKNNLINHPAHQARVAQMAQRYWYLRKSGVSTAR</sequence>
<evidence type="ECO:0000313" key="8">
    <source>
        <dbReference type="Proteomes" id="UP000019276"/>
    </source>
</evidence>
<dbReference type="STRING" id="1328313.DS2_00250"/>
<protein>
    <submittedName>
        <fullName evidence="7">Sulfatase</fullName>
    </submittedName>
</protein>
<comment type="similarity">
    <text evidence="1">Belongs to the sulfatase family.</text>
</comment>
<dbReference type="GO" id="GO:0004065">
    <property type="term" value="F:arylsulfatase activity"/>
    <property type="evidence" value="ECO:0007669"/>
    <property type="project" value="TreeGrafter"/>
</dbReference>
<keyword evidence="5" id="KW-0732">Signal</keyword>